<dbReference type="AlphaFoldDB" id="A0A4Z2GH53"/>
<protein>
    <submittedName>
        <fullName evidence="2">Uncharacterized protein</fullName>
    </submittedName>
</protein>
<reference evidence="2 3" key="1">
    <citation type="submission" date="2019-03" db="EMBL/GenBank/DDBJ databases">
        <title>First draft genome of Liparis tanakae, snailfish: a comprehensive survey of snailfish specific genes.</title>
        <authorList>
            <person name="Kim W."/>
            <person name="Song I."/>
            <person name="Jeong J.-H."/>
            <person name="Kim D."/>
            <person name="Kim S."/>
            <person name="Ryu S."/>
            <person name="Song J.Y."/>
            <person name="Lee S.K."/>
        </authorList>
    </citation>
    <scope>NUCLEOTIDE SEQUENCE [LARGE SCALE GENOMIC DNA]</scope>
    <source>
        <tissue evidence="2">Muscle</tissue>
    </source>
</reference>
<organism evidence="2 3">
    <name type="scientific">Liparis tanakae</name>
    <name type="common">Tanaka's snailfish</name>
    <dbReference type="NCBI Taxonomy" id="230148"/>
    <lineage>
        <taxon>Eukaryota</taxon>
        <taxon>Metazoa</taxon>
        <taxon>Chordata</taxon>
        <taxon>Craniata</taxon>
        <taxon>Vertebrata</taxon>
        <taxon>Euteleostomi</taxon>
        <taxon>Actinopterygii</taxon>
        <taxon>Neopterygii</taxon>
        <taxon>Teleostei</taxon>
        <taxon>Neoteleostei</taxon>
        <taxon>Acanthomorphata</taxon>
        <taxon>Eupercaria</taxon>
        <taxon>Perciformes</taxon>
        <taxon>Cottioidei</taxon>
        <taxon>Cottales</taxon>
        <taxon>Liparidae</taxon>
        <taxon>Liparis</taxon>
    </lineage>
</organism>
<evidence type="ECO:0000313" key="2">
    <source>
        <dbReference type="EMBL" id="TNN52749.1"/>
    </source>
</evidence>
<comment type="caution">
    <text evidence="2">The sequence shown here is derived from an EMBL/GenBank/DDBJ whole genome shotgun (WGS) entry which is preliminary data.</text>
</comment>
<proteinExistence type="predicted"/>
<feature type="region of interest" description="Disordered" evidence="1">
    <location>
        <begin position="57"/>
        <end position="103"/>
    </location>
</feature>
<sequence length="103" mass="11651">MVTPSPAACYKEHLRKGQRLEEQRAVRVKPRCLEGGKCEMMGESQVQTLAEVVERGAEHSTGLSYLQERRREGGREGGKERRGGEGDTWGQRHSDLCQREELP</sequence>
<dbReference type="Proteomes" id="UP000314294">
    <property type="component" value="Unassembled WGS sequence"/>
</dbReference>
<dbReference type="EMBL" id="SRLO01000537">
    <property type="protein sequence ID" value="TNN52749.1"/>
    <property type="molecule type" value="Genomic_DNA"/>
</dbReference>
<keyword evidence="3" id="KW-1185">Reference proteome</keyword>
<evidence type="ECO:0000256" key="1">
    <source>
        <dbReference type="SAM" id="MobiDB-lite"/>
    </source>
</evidence>
<accession>A0A4Z2GH53</accession>
<name>A0A4Z2GH53_9TELE</name>
<evidence type="ECO:0000313" key="3">
    <source>
        <dbReference type="Proteomes" id="UP000314294"/>
    </source>
</evidence>
<gene>
    <name evidence="2" type="ORF">EYF80_037053</name>
</gene>
<feature type="compositionally biased region" description="Basic and acidic residues" evidence="1">
    <location>
        <begin position="67"/>
        <end position="103"/>
    </location>
</feature>